<keyword evidence="5 7" id="KW-0472">Membrane</keyword>
<dbReference type="OrthoDB" id="364779at2759"/>
<feature type="compositionally biased region" description="Polar residues" evidence="6">
    <location>
        <begin position="28"/>
        <end position="38"/>
    </location>
</feature>
<evidence type="ECO:0000313" key="10">
    <source>
        <dbReference type="Proteomes" id="UP000094569"/>
    </source>
</evidence>
<dbReference type="Pfam" id="PF04884">
    <property type="entry name" value="UVB_sens_prot"/>
    <property type="match status" value="1"/>
</dbReference>
<feature type="region of interest" description="Disordered" evidence="6">
    <location>
        <begin position="28"/>
        <end position="52"/>
    </location>
</feature>
<evidence type="ECO:0000256" key="6">
    <source>
        <dbReference type="SAM" id="MobiDB-lite"/>
    </source>
</evidence>
<organism evidence="9 10">
    <name type="scientific">Aspergillus cristatus</name>
    <name type="common">Chinese Fuzhuan brick tea-fermentation fungus</name>
    <name type="synonym">Eurotium cristatum</name>
    <dbReference type="NCBI Taxonomy" id="573508"/>
    <lineage>
        <taxon>Eukaryota</taxon>
        <taxon>Fungi</taxon>
        <taxon>Dikarya</taxon>
        <taxon>Ascomycota</taxon>
        <taxon>Pezizomycotina</taxon>
        <taxon>Eurotiomycetes</taxon>
        <taxon>Eurotiomycetidae</taxon>
        <taxon>Eurotiales</taxon>
        <taxon>Aspergillaceae</taxon>
        <taxon>Aspergillus</taxon>
        <taxon>Aspergillus subgen. Aspergillus</taxon>
    </lineage>
</organism>
<name>A0A1E3BRF0_ASPCR</name>
<keyword evidence="4 7" id="KW-1133">Transmembrane helix</keyword>
<dbReference type="EMBL" id="JXNT01000001">
    <property type="protein sequence ID" value="ODM23518.1"/>
    <property type="molecule type" value="Genomic_DNA"/>
</dbReference>
<comment type="similarity">
    <text evidence="2">Belongs to the RUS1 family.</text>
</comment>
<feature type="transmembrane region" description="Helical" evidence="7">
    <location>
        <begin position="287"/>
        <end position="308"/>
    </location>
</feature>
<comment type="caution">
    <text evidence="9">The sequence shown here is derived from an EMBL/GenBank/DDBJ whole genome shotgun (WGS) entry which is preliminary data.</text>
</comment>
<feature type="transmembrane region" description="Helical" evidence="7">
    <location>
        <begin position="254"/>
        <end position="275"/>
    </location>
</feature>
<evidence type="ECO:0000256" key="1">
    <source>
        <dbReference type="ARBA" id="ARBA00004370"/>
    </source>
</evidence>
<keyword evidence="10" id="KW-1185">Reference proteome</keyword>
<dbReference type="InterPro" id="IPR006968">
    <property type="entry name" value="RUS_fam"/>
</dbReference>
<evidence type="ECO:0000256" key="2">
    <source>
        <dbReference type="ARBA" id="ARBA00007558"/>
    </source>
</evidence>
<feature type="domain" description="Protein root UVB sensitive/RUS" evidence="8">
    <location>
        <begin position="56"/>
        <end position="293"/>
    </location>
</feature>
<evidence type="ECO:0000256" key="7">
    <source>
        <dbReference type="SAM" id="Phobius"/>
    </source>
</evidence>
<keyword evidence="3 7" id="KW-0812">Transmembrane</keyword>
<reference evidence="9 10" key="1">
    <citation type="journal article" date="2016" name="BMC Genomics">
        <title>Comparative genomic and transcriptomic analyses of the Fuzhuan brick tea-fermentation fungus Aspergillus cristatus.</title>
        <authorList>
            <person name="Ge Y."/>
            <person name="Wang Y."/>
            <person name="Liu Y."/>
            <person name="Tan Y."/>
            <person name="Ren X."/>
            <person name="Zhang X."/>
            <person name="Hyde K.D."/>
            <person name="Liu Y."/>
            <person name="Liu Z."/>
        </authorList>
    </citation>
    <scope>NUCLEOTIDE SEQUENCE [LARGE SCALE GENOMIC DNA]</scope>
    <source>
        <strain evidence="9 10">GZAAS20.1005</strain>
    </source>
</reference>
<dbReference type="PANTHER" id="PTHR12770">
    <property type="entry name" value="RUS1 FAMILY PROTEIN C16ORF58"/>
    <property type="match status" value="1"/>
</dbReference>
<dbReference type="Proteomes" id="UP000094569">
    <property type="component" value="Unassembled WGS sequence"/>
</dbReference>
<evidence type="ECO:0000259" key="8">
    <source>
        <dbReference type="Pfam" id="PF04884"/>
    </source>
</evidence>
<sequence>MASNDRNAITLIETDEVNHPTATYVYTESQKQSRNGAQTGRIDHIPPTTPPSSWSRANLMSILGDVFLPAGYPHSVTDDYLPYQIFDSFQAFSSSIAGLLASRAVLQGVGVGNPTATPTAALLLHTLQDTTSRLATILFAYRIGTALEPECKRYRFAADVFNDLGMVLNCLSPMVPAGVVRVGVLSAAGVLTALCGVAGASSKATLSAHFVRGGRGSLGDVNAKDSSQETIISLIGMLTGSLIITYITTPLTTWLSLLTLLTLHLSLNYLAVCSVQMTTLNRQRANILFSTLLGSDPALLFLTLGGGMGPPLQSQTDIHEEKKKWRVLTPAQVASKELIFERDGIIKWYSSHSSASNQIITLGHANVGISIKRFLSTVEPNLLPNLTSIFTNEAYILYLTSITTIGTTTKVKWTANTLLKQSSTPHSQLKAWMHGLLAARVLSSSFPVVDKDSSEDGVLRVLDQTLTFLNHGKRFEEYMSAMEECGWELDVASLETRPGRRVSVA</sequence>
<comment type="subcellular location">
    <subcellularLocation>
        <location evidence="1">Membrane</location>
    </subcellularLocation>
</comment>
<dbReference type="PANTHER" id="PTHR12770:SF31">
    <property type="entry name" value="RUS FAMILY MEMBER 1"/>
    <property type="match status" value="1"/>
</dbReference>
<evidence type="ECO:0000313" key="9">
    <source>
        <dbReference type="EMBL" id="ODM23518.1"/>
    </source>
</evidence>
<dbReference type="VEuPathDB" id="FungiDB:SI65_01107"/>
<gene>
    <name evidence="9" type="ORF">SI65_01107</name>
</gene>
<dbReference type="AlphaFoldDB" id="A0A1E3BRF0"/>
<evidence type="ECO:0000256" key="3">
    <source>
        <dbReference type="ARBA" id="ARBA00022692"/>
    </source>
</evidence>
<protein>
    <recommendedName>
        <fullName evidence="8">Protein root UVB sensitive/RUS domain-containing protein</fullName>
    </recommendedName>
</protein>
<evidence type="ECO:0000256" key="5">
    <source>
        <dbReference type="ARBA" id="ARBA00023136"/>
    </source>
</evidence>
<dbReference type="GO" id="GO:0016020">
    <property type="term" value="C:membrane"/>
    <property type="evidence" value="ECO:0007669"/>
    <property type="project" value="UniProtKB-SubCell"/>
</dbReference>
<evidence type="ECO:0000256" key="4">
    <source>
        <dbReference type="ARBA" id="ARBA00022989"/>
    </source>
</evidence>
<proteinExistence type="inferred from homology"/>
<accession>A0A1E3BRF0</accession>
<dbReference type="InterPro" id="IPR054549">
    <property type="entry name" value="UVB_sens_RUS_dom"/>
</dbReference>